<gene>
    <name evidence="1" type="primary">AlNc14C168G7939</name>
    <name evidence="1" type="ORF">ALNC14_089410</name>
</gene>
<dbReference type="AlphaFoldDB" id="F0WNA9"/>
<sequence>MYAFCMVTNFNALDLSPLGNGKSICALATKIFPILSGKQWTDETLVSTRCLWYWSIHPKRRSLRLGDRFLEEPSKASELVDHPTSVAN</sequence>
<reference evidence="1" key="2">
    <citation type="submission" date="2011-02" db="EMBL/GenBank/DDBJ databases">
        <authorList>
            <person name="MacLean D."/>
        </authorList>
    </citation>
    <scope>NUCLEOTIDE SEQUENCE</scope>
</reference>
<evidence type="ECO:0000313" key="1">
    <source>
        <dbReference type="EMBL" id="CCA22798.1"/>
    </source>
</evidence>
<dbReference type="HOGENOM" id="CLU_2547304_0_0_1"/>
<organism evidence="1">
    <name type="scientific">Albugo laibachii Nc14</name>
    <dbReference type="NCBI Taxonomy" id="890382"/>
    <lineage>
        <taxon>Eukaryota</taxon>
        <taxon>Sar</taxon>
        <taxon>Stramenopiles</taxon>
        <taxon>Oomycota</taxon>
        <taxon>Peronosporomycetes</taxon>
        <taxon>Albuginales</taxon>
        <taxon>Albuginaceae</taxon>
        <taxon>Albugo</taxon>
    </lineage>
</organism>
<protein>
    <submittedName>
        <fullName evidence="1">AlNc14C168G7939 protein</fullName>
    </submittedName>
</protein>
<reference evidence="1" key="1">
    <citation type="journal article" date="2011" name="PLoS Biol.">
        <title>Gene gain and loss during evolution of obligate parasitism in the white rust pathogen of Arabidopsis thaliana.</title>
        <authorList>
            <person name="Kemen E."/>
            <person name="Gardiner A."/>
            <person name="Schultz-Larsen T."/>
            <person name="Kemen A.C."/>
            <person name="Balmuth A.L."/>
            <person name="Robert-Seilaniantz A."/>
            <person name="Bailey K."/>
            <person name="Holub E."/>
            <person name="Studholme D.J."/>
            <person name="Maclean D."/>
            <person name="Jones J.D."/>
        </authorList>
    </citation>
    <scope>NUCLEOTIDE SEQUENCE</scope>
</reference>
<name>F0WNA9_9STRA</name>
<accession>F0WNA9</accession>
<proteinExistence type="predicted"/>
<dbReference type="EMBL" id="FR824213">
    <property type="protein sequence ID" value="CCA22798.1"/>
    <property type="molecule type" value="Genomic_DNA"/>
</dbReference>